<evidence type="ECO:0000313" key="4">
    <source>
        <dbReference type="Proteomes" id="UP001356170"/>
    </source>
</evidence>
<dbReference type="Pfam" id="PF02470">
    <property type="entry name" value="MlaD"/>
    <property type="match status" value="1"/>
</dbReference>
<dbReference type="PANTHER" id="PTHR33371">
    <property type="entry name" value="INTERMEMBRANE PHOSPHOLIPID TRANSPORT SYSTEM BINDING PROTEIN MLAD-RELATED"/>
    <property type="match status" value="1"/>
</dbReference>
<dbReference type="EMBL" id="JAZHBO010000001">
    <property type="protein sequence ID" value="MEF2155140.1"/>
    <property type="molecule type" value="Genomic_DNA"/>
</dbReference>
<feature type="region of interest" description="Disordered" evidence="1">
    <location>
        <begin position="146"/>
        <end position="194"/>
    </location>
</feature>
<organism evidence="3 4">
    <name type="scientific">Aquilutibacter rugosus</name>
    <dbReference type="NCBI Taxonomy" id="3115820"/>
    <lineage>
        <taxon>Bacteria</taxon>
        <taxon>Pseudomonadati</taxon>
        <taxon>Pseudomonadota</taxon>
        <taxon>Gammaproteobacteria</taxon>
        <taxon>Lysobacterales</taxon>
        <taxon>Lysobacteraceae</taxon>
        <taxon>Aquilutibacter</taxon>
    </lineage>
</organism>
<evidence type="ECO:0000256" key="1">
    <source>
        <dbReference type="SAM" id="MobiDB-lite"/>
    </source>
</evidence>
<dbReference type="InterPro" id="IPR030970">
    <property type="entry name" value="ABC_MlaD"/>
</dbReference>
<keyword evidence="4" id="KW-1185">Reference proteome</keyword>
<dbReference type="PANTHER" id="PTHR33371:SF4">
    <property type="entry name" value="INTERMEMBRANE PHOSPHOLIPID TRANSPORT SYSTEM BINDING PROTEIN MLAD"/>
    <property type="match status" value="1"/>
</dbReference>
<evidence type="ECO:0000259" key="2">
    <source>
        <dbReference type="Pfam" id="PF02470"/>
    </source>
</evidence>
<evidence type="ECO:0000313" key="3">
    <source>
        <dbReference type="EMBL" id="MEF2155140.1"/>
    </source>
</evidence>
<proteinExistence type="predicted"/>
<dbReference type="InterPro" id="IPR003399">
    <property type="entry name" value="Mce/MlaD"/>
</dbReference>
<dbReference type="InterPro" id="IPR052336">
    <property type="entry name" value="MlaD_Phospholipid_Transporter"/>
</dbReference>
<dbReference type="RefSeq" id="WP_331703252.1">
    <property type="nucleotide sequence ID" value="NZ_JAZHBO010000001.1"/>
</dbReference>
<feature type="domain" description="Mce/MlaD" evidence="2">
    <location>
        <begin position="38"/>
        <end position="114"/>
    </location>
</feature>
<protein>
    <submittedName>
        <fullName evidence="3">Outer membrane lipid asymmetry maintenance protein MlaD</fullName>
    </submittedName>
</protein>
<comment type="caution">
    <text evidence="3">The sequence shown here is derived from an EMBL/GenBank/DDBJ whole genome shotgun (WGS) entry which is preliminary data.</text>
</comment>
<accession>A0ABU7UX38</accession>
<name>A0ABU7UX38_9GAMM</name>
<dbReference type="NCBIfam" id="TIGR04430">
    <property type="entry name" value="OM_asym_MlaD"/>
    <property type="match status" value="1"/>
</dbReference>
<sequence>MKNKIEFAVGAFLALALAALMVLAFASTNGKWSLGGGTYAIRAKFPNTGALRVNAPVKVGGVAIGAVSDIALDKNYDAVATLAIKDEYKLSADTSASILTSGLLGESYVNLQPGGDAKDLRNGDELFITQGAVDLMSLVGKFMFSGGAEKEPQNSGNDSAPPPVKDKATESDSAPVENTPDPAAEPALPDYLQD</sequence>
<reference evidence="3 4" key="1">
    <citation type="submission" date="2024-01" db="EMBL/GenBank/DDBJ databases">
        <title>Novel species of the genus Luteimonas isolated from rivers.</title>
        <authorList>
            <person name="Lu H."/>
        </authorList>
    </citation>
    <scope>NUCLEOTIDE SEQUENCE [LARGE SCALE GENOMIC DNA]</scope>
    <source>
        <strain evidence="3 4">FXH3W</strain>
    </source>
</reference>
<gene>
    <name evidence="3" type="primary">mlaD</name>
    <name evidence="3" type="ORF">V3390_02685</name>
</gene>
<dbReference type="Proteomes" id="UP001356170">
    <property type="component" value="Unassembled WGS sequence"/>
</dbReference>